<evidence type="ECO:0000313" key="2">
    <source>
        <dbReference type="EMBL" id="AAK79916.1"/>
    </source>
</evidence>
<dbReference type="PIR" id="A97141">
    <property type="entry name" value="A97141"/>
</dbReference>
<dbReference type="GeneID" id="44998443"/>
<keyword evidence="1" id="KW-0732">Signal</keyword>
<evidence type="ECO:0000256" key="1">
    <source>
        <dbReference type="SAM" id="SignalP"/>
    </source>
</evidence>
<dbReference type="EMBL" id="AE001437">
    <property type="protein sequence ID" value="AAK79916.1"/>
    <property type="molecule type" value="Genomic_DNA"/>
</dbReference>
<keyword evidence="3" id="KW-1185">Reference proteome</keyword>
<dbReference type="eggNOG" id="ENOG50310MW">
    <property type="taxonomic scope" value="Bacteria"/>
</dbReference>
<dbReference type="RefSeq" id="WP_010965257.1">
    <property type="nucleotide sequence ID" value="NC_003030.1"/>
</dbReference>
<dbReference type="OrthoDB" id="517663at2"/>
<dbReference type="PATRIC" id="fig|272562.8.peg.2161"/>
<reference evidence="2 3" key="1">
    <citation type="journal article" date="2001" name="J. Bacteriol.">
        <title>Genome sequence and comparative analysis of the solvent-producing bacterium Clostridium acetobutylicum.</title>
        <authorList>
            <person name="Nolling J."/>
            <person name="Breton G."/>
            <person name="Omelchenko M.V."/>
            <person name="Makarova K.S."/>
            <person name="Zeng Q."/>
            <person name="Gibson R."/>
            <person name="Lee H.M."/>
            <person name="Dubois J."/>
            <person name="Qiu D."/>
            <person name="Hitti J."/>
            <person name="Wolf Y.I."/>
            <person name="Tatusov R.L."/>
            <person name="Sabathe F."/>
            <person name="Doucette-Stamm L."/>
            <person name="Soucaille P."/>
            <person name="Daly M.J."/>
            <person name="Bennett G.N."/>
            <person name="Koonin E.V."/>
            <person name="Smith D.R."/>
        </authorList>
    </citation>
    <scope>NUCLEOTIDE SEQUENCE [LARGE SCALE GENOMIC DNA]</scope>
    <source>
        <strain evidence="3">ATCC 824 / DSM 792 / JCM 1419 / LMG 5710 / VKM B-1787</strain>
    </source>
</reference>
<dbReference type="PROSITE" id="PS51257">
    <property type="entry name" value="PROKAR_LIPOPROTEIN"/>
    <property type="match status" value="1"/>
</dbReference>
<accession>Q97HQ4</accession>
<dbReference type="HOGENOM" id="CLU_996628_0_0_9"/>
<dbReference type="KEGG" id="cac:CA_C1954"/>
<gene>
    <name evidence="2" type="ordered locus">CA_C1954</name>
</gene>
<dbReference type="STRING" id="272562.CA_C1954"/>
<dbReference type="Proteomes" id="UP000000814">
    <property type="component" value="Chromosome"/>
</dbReference>
<evidence type="ECO:0008006" key="4">
    <source>
        <dbReference type="Google" id="ProtNLM"/>
    </source>
</evidence>
<proteinExistence type="predicted"/>
<feature type="chain" id="PRO_5039002792" description="DUF5067 domain-containing protein" evidence="1">
    <location>
        <begin position="28"/>
        <end position="276"/>
    </location>
</feature>
<dbReference type="AlphaFoldDB" id="Q97HQ4"/>
<evidence type="ECO:0000313" key="3">
    <source>
        <dbReference type="Proteomes" id="UP000000814"/>
    </source>
</evidence>
<name>Q97HQ4_CLOAB</name>
<feature type="signal peptide" evidence="1">
    <location>
        <begin position="1"/>
        <end position="27"/>
    </location>
</feature>
<protein>
    <recommendedName>
        <fullName evidence="4">DUF5067 domain-containing protein</fullName>
    </recommendedName>
</protein>
<organism evidence="2 3">
    <name type="scientific">Clostridium acetobutylicum (strain ATCC 824 / DSM 792 / JCM 1419 / IAM 19013 / LMG 5710 / NBRC 13948 / NRRL B-527 / VKM B-1787 / 2291 / W)</name>
    <dbReference type="NCBI Taxonomy" id="272562"/>
    <lineage>
        <taxon>Bacteria</taxon>
        <taxon>Bacillati</taxon>
        <taxon>Bacillota</taxon>
        <taxon>Clostridia</taxon>
        <taxon>Eubacteriales</taxon>
        <taxon>Clostridiaceae</taxon>
        <taxon>Clostridium</taxon>
    </lineage>
</organism>
<sequence>MSLLKKKSSKKLLALTCIISIIVTVFAGCGSKQTKPKVNTKVLSESEFEKMYTAGSSSYVDRKANFYAKVTSDAKSGDGGVYFQCEAENSLNMNTIVKIKNNNDGIKKDDIIHVFGKVVKSSSDDKSSVSEGTPTIKATKIEKTDYAKAFDPAVKTIQINKDENQNGFVITLSKVEVSKTVTRVYLNLSNSTTNTVSVNTFDSKLLQGSSQLDINDEAAMNYPQIQTELMQGIKSQGVLVFKNVDLNGDNVKFTITASSSDYNVQFQPYQFDIPLK</sequence>